<dbReference type="Pfam" id="PF00092">
    <property type="entry name" value="VWA"/>
    <property type="match status" value="1"/>
</dbReference>
<feature type="region of interest" description="Disordered" evidence="1">
    <location>
        <begin position="543"/>
        <end position="568"/>
    </location>
</feature>
<proteinExistence type="predicted"/>
<dbReference type="InterPro" id="IPR002035">
    <property type="entry name" value="VWF_A"/>
</dbReference>
<evidence type="ECO:0000313" key="3">
    <source>
        <dbReference type="EMBL" id="CBY15943.1"/>
    </source>
</evidence>
<dbReference type="Gene3D" id="3.40.50.410">
    <property type="entry name" value="von Willebrand factor, type A domain"/>
    <property type="match status" value="1"/>
</dbReference>
<protein>
    <recommendedName>
        <fullName evidence="2">VWFA domain-containing protein</fullName>
    </recommendedName>
</protein>
<organism evidence="3">
    <name type="scientific">Oikopleura dioica</name>
    <name type="common">Tunicate</name>
    <dbReference type="NCBI Taxonomy" id="34765"/>
    <lineage>
        <taxon>Eukaryota</taxon>
        <taxon>Metazoa</taxon>
        <taxon>Chordata</taxon>
        <taxon>Tunicata</taxon>
        <taxon>Appendicularia</taxon>
        <taxon>Copelata</taxon>
        <taxon>Oikopleuridae</taxon>
        <taxon>Oikopleura</taxon>
    </lineage>
</organism>
<dbReference type="InParanoid" id="E4Y249"/>
<dbReference type="EMBL" id="FN653759">
    <property type="protein sequence ID" value="CBY15943.1"/>
    <property type="molecule type" value="Genomic_DNA"/>
</dbReference>
<name>E4Y249_OIKDI</name>
<dbReference type="InterPro" id="IPR050525">
    <property type="entry name" value="ECM_Assembly_Org"/>
</dbReference>
<evidence type="ECO:0000256" key="1">
    <source>
        <dbReference type="SAM" id="MobiDB-lite"/>
    </source>
</evidence>
<feature type="compositionally biased region" description="Polar residues" evidence="1">
    <location>
        <begin position="694"/>
        <end position="730"/>
    </location>
</feature>
<dbReference type="PANTHER" id="PTHR24020">
    <property type="entry name" value="COLLAGEN ALPHA"/>
    <property type="match status" value="1"/>
</dbReference>
<dbReference type="AlphaFoldDB" id="E4Y249"/>
<sequence length="935" mass="103246">MEAVRLSVWSYSGRPKLEFTFDEKYVRSALGRLKYRGGESMLGRALNVLDRFGWKRSRQARVQAFIFLFEISDMTLQPLKECETSSTCHNRRQLEGRFSSCCRDAQGQRSSAHICWLKQGQARYADAGYGLTQLVPSLIHRLFEIEAEGKNFPLMIHWQFVPEKAKTIRISWHGAIADVQASYNERVIRTIQQRSPPLTFSHLSPFAIYHFNVNAANTSTRGFEFQLSYDWFKTEHDIGILLDQSWSVGAIDFSRQLDFVKLLSKGVDPQAQKLMVMSYSHKVRMLKTYGQDISILDMAKYESGKRLAGSGAKKIFNLMRKQGKREIPKTILMLKCGPSLDKLEPVLNRLQKLGTRVILISAWPRSSESTYKDNFIHLKFDSMANILNLQPRILKLILEPDEGTDTVTDKKIEDASDIKNDMKAENDKLKSTRTLNKTTLLTTTSPSEKEKYEGDSTIAYNIETTSVMFTESSTESAIKGSLLVTEMVSKILQPTHETTTAKLITTSGSSIIASTFADELKGTLTPSSTDIVSTISSKVTSSSSSRTSIAITPTESSSPQGGINFTSSRAKNSMISNTIESSLEQTTSTGTNTKNITSVESSTKPRIRVTPASKRNLNTTQKISTTSAILSTPIITTSFSAATTTAKSSDTTITRKVPTTLLQSAKITPVRQDSTLLSHTEALDNIAFSQKSLQFSTTSAPPREVSTSRGEEVIQSTTDNSETSKPVTDTSDLESVKKTTAVFIESTASPSMISSISSESKGTTEMIDITEKASAKSITTTLAGTLRSEITSTKIEERSTFRTRPDSSIYEPTKITLSEELTSPHTNLIIIHTDDSILKNSISSDFDDIFVPGKVSIESMDIIDDNEEGSTYGSGTGETESFTTVAFEESSYLSTAFYESTTEGVAVSLTPENYRSQITTIEALDSITTTAHSLK</sequence>
<reference evidence="3" key="1">
    <citation type="journal article" date="2010" name="Science">
        <title>Plasticity of animal genome architecture unmasked by rapid evolution of a pelagic tunicate.</title>
        <authorList>
            <person name="Denoeud F."/>
            <person name="Henriet S."/>
            <person name="Mungpakdee S."/>
            <person name="Aury J.M."/>
            <person name="Da Silva C."/>
            <person name="Brinkmann H."/>
            <person name="Mikhaleva J."/>
            <person name="Olsen L.C."/>
            <person name="Jubin C."/>
            <person name="Canestro C."/>
            <person name="Bouquet J.M."/>
            <person name="Danks G."/>
            <person name="Poulain J."/>
            <person name="Campsteijn C."/>
            <person name="Adamski M."/>
            <person name="Cross I."/>
            <person name="Yadetie F."/>
            <person name="Muffato M."/>
            <person name="Louis A."/>
            <person name="Butcher S."/>
            <person name="Tsagkogeorga G."/>
            <person name="Konrad A."/>
            <person name="Singh S."/>
            <person name="Jensen M.F."/>
            <person name="Cong E.H."/>
            <person name="Eikeseth-Otteraa H."/>
            <person name="Noel B."/>
            <person name="Anthouard V."/>
            <person name="Porcel B.M."/>
            <person name="Kachouri-Lafond R."/>
            <person name="Nishino A."/>
            <person name="Ugolini M."/>
            <person name="Chourrout P."/>
            <person name="Nishida H."/>
            <person name="Aasland R."/>
            <person name="Huzurbazar S."/>
            <person name="Westhof E."/>
            <person name="Delsuc F."/>
            <person name="Lehrach H."/>
            <person name="Reinhardt R."/>
            <person name="Weissenbach J."/>
            <person name="Roy S.W."/>
            <person name="Artiguenave F."/>
            <person name="Postlethwait J.H."/>
            <person name="Manak J.R."/>
            <person name="Thompson E.M."/>
            <person name="Jaillon O."/>
            <person name="Du Pasquier L."/>
            <person name="Boudinot P."/>
            <person name="Liberles D.A."/>
            <person name="Volff J.N."/>
            <person name="Philippe H."/>
            <person name="Lenhard B."/>
            <person name="Roest Crollius H."/>
            <person name="Wincker P."/>
            <person name="Chourrout D."/>
        </authorList>
    </citation>
    <scope>NUCLEOTIDE SEQUENCE [LARGE SCALE GENOMIC DNA]</scope>
</reference>
<dbReference type="InterPro" id="IPR036465">
    <property type="entry name" value="vWFA_dom_sf"/>
</dbReference>
<feature type="compositionally biased region" description="Polar residues" evidence="1">
    <location>
        <begin position="555"/>
        <end position="568"/>
    </location>
</feature>
<dbReference type="SUPFAM" id="SSF53300">
    <property type="entry name" value="vWA-like"/>
    <property type="match status" value="2"/>
</dbReference>
<accession>E4Y249</accession>
<feature type="region of interest" description="Disordered" evidence="1">
    <location>
        <begin position="694"/>
        <end position="732"/>
    </location>
</feature>
<evidence type="ECO:0000313" key="4">
    <source>
        <dbReference type="Proteomes" id="UP000001307"/>
    </source>
</evidence>
<feature type="region of interest" description="Disordered" evidence="1">
    <location>
        <begin position="582"/>
        <end position="604"/>
    </location>
</feature>
<feature type="compositionally biased region" description="Low complexity" evidence="1">
    <location>
        <begin position="543"/>
        <end position="554"/>
    </location>
</feature>
<keyword evidence="4" id="KW-1185">Reference proteome</keyword>
<feature type="non-terminal residue" evidence="3">
    <location>
        <position position="935"/>
    </location>
</feature>
<feature type="compositionally biased region" description="Low complexity" evidence="1">
    <location>
        <begin position="586"/>
        <end position="598"/>
    </location>
</feature>
<evidence type="ECO:0000259" key="2">
    <source>
        <dbReference type="Pfam" id="PF00092"/>
    </source>
</evidence>
<feature type="domain" description="VWFA" evidence="2">
    <location>
        <begin position="237"/>
        <end position="362"/>
    </location>
</feature>
<dbReference type="Proteomes" id="UP000001307">
    <property type="component" value="Unassembled WGS sequence"/>
</dbReference>
<gene>
    <name evidence="3" type="ORF">GSOID_T00016236001</name>
</gene>